<comment type="caution">
    <text evidence="2">The sequence shown here is derived from an EMBL/GenBank/DDBJ whole genome shotgun (WGS) entry which is preliminary data.</text>
</comment>
<feature type="region of interest" description="Disordered" evidence="1">
    <location>
        <begin position="40"/>
        <end position="92"/>
    </location>
</feature>
<evidence type="ECO:0000256" key="1">
    <source>
        <dbReference type="SAM" id="MobiDB-lite"/>
    </source>
</evidence>
<sequence>MNHTWTPLSASVQVKHLQIATFLRCTARCRNGERETAFYESSIRNEPLRRAAPPHQDPQSYAQERSNTSDNQRDNQRLASRSGFVEVEFQND</sequence>
<dbReference type="EMBL" id="AZBU02000001">
    <property type="protein sequence ID" value="TMS34092.1"/>
    <property type="molecule type" value="Genomic_DNA"/>
</dbReference>
<dbReference type="Proteomes" id="UP000298663">
    <property type="component" value="Unassembled WGS sequence"/>
</dbReference>
<name>A0A4U8UMD9_STECR</name>
<reference evidence="2 3" key="1">
    <citation type="journal article" date="2015" name="Genome Biol.">
        <title>Comparative genomics of Steinernema reveals deeply conserved gene regulatory networks.</title>
        <authorList>
            <person name="Dillman A.R."/>
            <person name="Macchietto M."/>
            <person name="Porter C.F."/>
            <person name="Rogers A."/>
            <person name="Williams B."/>
            <person name="Antoshechkin I."/>
            <person name="Lee M.M."/>
            <person name="Goodwin Z."/>
            <person name="Lu X."/>
            <person name="Lewis E.E."/>
            <person name="Goodrich-Blair H."/>
            <person name="Stock S.P."/>
            <person name="Adams B.J."/>
            <person name="Sternberg P.W."/>
            <person name="Mortazavi A."/>
        </authorList>
    </citation>
    <scope>NUCLEOTIDE SEQUENCE [LARGE SCALE GENOMIC DNA]</scope>
    <source>
        <strain evidence="2 3">ALL</strain>
    </source>
</reference>
<evidence type="ECO:0000313" key="2">
    <source>
        <dbReference type="EMBL" id="TMS34092.1"/>
    </source>
</evidence>
<protein>
    <submittedName>
        <fullName evidence="2">Uncharacterized protein</fullName>
    </submittedName>
</protein>
<evidence type="ECO:0000313" key="3">
    <source>
        <dbReference type="Proteomes" id="UP000298663"/>
    </source>
</evidence>
<dbReference type="AlphaFoldDB" id="A0A4U8UMD9"/>
<feature type="compositionally biased region" description="Polar residues" evidence="1">
    <location>
        <begin position="57"/>
        <end position="70"/>
    </location>
</feature>
<gene>
    <name evidence="2" type="ORF">L596_001744</name>
</gene>
<organism evidence="2 3">
    <name type="scientific">Steinernema carpocapsae</name>
    <name type="common">Entomopathogenic nematode</name>
    <dbReference type="NCBI Taxonomy" id="34508"/>
    <lineage>
        <taxon>Eukaryota</taxon>
        <taxon>Metazoa</taxon>
        <taxon>Ecdysozoa</taxon>
        <taxon>Nematoda</taxon>
        <taxon>Chromadorea</taxon>
        <taxon>Rhabditida</taxon>
        <taxon>Tylenchina</taxon>
        <taxon>Panagrolaimomorpha</taxon>
        <taxon>Strongyloidoidea</taxon>
        <taxon>Steinernematidae</taxon>
        <taxon>Steinernema</taxon>
    </lineage>
</organism>
<keyword evidence="3" id="KW-1185">Reference proteome</keyword>
<reference evidence="2 3" key="2">
    <citation type="journal article" date="2019" name="G3 (Bethesda)">
        <title>Hybrid Assembly of the Genome of the Entomopathogenic Nematode Steinernema carpocapsae Identifies the X-Chromosome.</title>
        <authorList>
            <person name="Serra L."/>
            <person name="Macchietto M."/>
            <person name="Macias-Munoz A."/>
            <person name="McGill C.J."/>
            <person name="Rodriguez I.M."/>
            <person name="Rodriguez B."/>
            <person name="Murad R."/>
            <person name="Mortazavi A."/>
        </authorList>
    </citation>
    <scope>NUCLEOTIDE SEQUENCE [LARGE SCALE GENOMIC DNA]</scope>
    <source>
        <strain evidence="2 3">ALL</strain>
    </source>
</reference>
<accession>A0A4U8UMD9</accession>
<proteinExistence type="predicted"/>